<proteinExistence type="predicted"/>
<feature type="domain" description="Reverse transcriptase zinc-binding" evidence="2">
    <location>
        <begin position="233"/>
        <end position="318"/>
    </location>
</feature>
<evidence type="ECO:0000313" key="3">
    <source>
        <dbReference type="EMBL" id="KAJ4731663.1"/>
    </source>
</evidence>
<name>A0AAV8AJN6_9POAL</name>
<accession>A0AAV8AJN6</accession>
<feature type="non-terminal residue" evidence="3">
    <location>
        <position position="1"/>
    </location>
</feature>
<organism evidence="3 4">
    <name type="scientific">Rhynchospora pubera</name>
    <dbReference type="NCBI Taxonomy" id="906938"/>
    <lineage>
        <taxon>Eukaryota</taxon>
        <taxon>Viridiplantae</taxon>
        <taxon>Streptophyta</taxon>
        <taxon>Embryophyta</taxon>
        <taxon>Tracheophyta</taxon>
        <taxon>Spermatophyta</taxon>
        <taxon>Magnoliopsida</taxon>
        <taxon>Liliopsida</taxon>
        <taxon>Poales</taxon>
        <taxon>Cyperaceae</taxon>
        <taxon>Cyperoideae</taxon>
        <taxon>Rhynchosporeae</taxon>
        <taxon>Rhynchospora</taxon>
    </lineage>
</organism>
<evidence type="ECO:0000313" key="4">
    <source>
        <dbReference type="Proteomes" id="UP001140206"/>
    </source>
</evidence>
<keyword evidence="1" id="KW-0472">Membrane</keyword>
<sequence length="363" mass="41175">WKGRLLSRAGRLTLAASVLSAIPSYFMAVFKLPSWFVKAIDKARRHFIWGVNSQGNTRVPLLSWQNVCLPKAAGGLGLLDLRLQNLALILKWFWRLYDAPYSFWTSVARQLYSPIRGSNSPFNWNSAGSFFWRDVRSLRFYFQISTIMFVENGASTSFWFDNWGGEPLLFCLKQSDKPLMPKTSLRDALPLLNTLLPMPCNFRENSLCLAAQDLTFTSQSDTVSFRWSSNGAFSVSSAYLSLALAGKVSNPFMSCWSLKVRPTVKFFLHLLFNNRLLAQQQLQRRHISLGTSCALCTVQAFEDALHLFFQCPFVSEVWNIVRHLSNAPPLVISHSVQASLTSSLALGSNDRQQVWMVVTFWCV</sequence>
<reference evidence="3" key="1">
    <citation type="submission" date="2022-08" db="EMBL/GenBank/DDBJ databases">
        <authorList>
            <person name="Marques A."/>
        </authorList>
    </citation>
    <scope>NUCLEOTIDE SEQUENCE</scope>
    <source>
        <strain evidence="3">RhyPub2mFocal</strain>
        <tissue evidence="3">Leaves</tissue>
    </source>
</reference>
<evidence type="ECO:0000259" key="2">
    <source>
        <dbReference type="Pfam" id="PF13966"/>
    </source>
</evidence>
<evidence type="ECO:0000256" key="1">
    <source>
        <dbReference type="SAM" id="Phobius"/>
    </source>
</evidence>
<protein>
    <submittedName>
        <fullName evidence="3">RNA-directed DNA polymerase (Reverse transcriptase)-related family protein</fullName>
    </submittedName>
</protein>
<keyword evidence="1" id="KW-0812">Transmembrane</keyword>
<keyword evidence="1" id="KW-1133">Transmembrane helix</keyword>
<dbReference type="PANTHER" id="PTHR33116:SF87">
    <property type="entry name" value="OS01G0158850 PROTEIN"/>
    <property type="match status" value="1"/>
</dbReference>
<dbReference type="EMBL" id="JAMFTS010006957">
    <property type="protein sequence ID" value="KAJ4731663.1"/>
    <property type="molecule type" value="Genomic_DNA"/>
</dbReference>
<dbReference type="Proteomes" id="UP001140206">
    <property type="component" value="Unassembled WGS sequence"/>
</dbReference>
<comment type="caution">
    <text evidence="3">The sequence shown here is derived from an EMBL/GenBank/DDBJ whole genome shotgun (WGS) entry which is preliminary data.</text>
</comment>
<dbReference type="PANTHER" id="PTHR33116">
    <property type="entry name" value="REVERSE TRANSCRIPTASE ZINC-BINDING DOMAIN-CONTAINING PROTEIN-RELATED-RELATED"/>
    <property type="match status" value="1"/>
</dbReference>
<keyword evidence="3" id="KW-0548">Nucleotidyltransferase</keyword>
<keyword evidence="3" id="KW-0808">Transferase</keyword>
<dbReference type="AlphaFoldDB" id="A0AAV8AJN6"/>
<dbReference type="GO" id="GO:0003964">
    <property type="term" value="F:RNA-directed DNA polymerase activity"/>
    <property type="evidence" value="ECO:0007669"/>
    <property type="project" value="UniProtKB-KW"/>
</dbReference>
<keyword evidence="3" id="KW-0695">RNA-directed DNA polymerase</keyword>
<gene>
    <name evidence="3" type="ORF">LUZ62_010099</name>
</gene>
<dbReference type="Pfam" id="PF13966">
    <property type="entry name" value="zf-RVT"/>
    <property type="match status" value="1"/>
</dbReference>
<feature type="transmembrane region" description="Helical" evidence="1">
    <location>
        <begin position="12"/>
        <end position="36"/>
    </location>
</feature>
<dbReference type="InterPro" id="IPR026960">
    <property type="entry name" value="RVT-Znf"/>
</dbReference>
<keyword evidence="4" id="KW-1185">Reference proteome</keyword>